<dbReference type="AlphaFoldDB" id="K6YRB5"/>
<dbReference type="Proteomes" id="UP000006334">
    <property type="component" value="Unassembled WGS sequence"/>
</dbReference>
<sequence length="794" mass="88496">MNRNTKKLVLGAKICALTMLGGCATSSIEDKYPGITKAERVLEEWGFASASAPSLSWAEEGVYDFELNETPDSYFKRAKSEINAGIAVHDQMVFALMANMTAKFDPINQAKYESALQEYQQAKSEQTNFTLSETQQQVLSDNQQFIEEVVQNNLETCLSASDKELTTAYTMNGVDDVDKRTELITVALTRRKSCLADYQASLNSISIPQDLEYPTLAENNAPAIQRLQSTPFLSKSSLVAPYSDNDRTALQANALPDEAAISQAVTNHFLQSMFSSLSKGEKSTLFGVSMISVNPGWRSMEDYKIQITIRPKIVYRPATADGLDEFLLDKTFSLYERAAIADQYRLDCSIKKRVDQDYCLLNEKDKQAILKDSNNALNDAGLAKPENVPNANFDITAISPVSYGQNMDLQNRQMSQFSLSLMLAASLKEAGVEKAAEVFADFSRQQKREYSSRNRRNRVNIFNDQSQMIGLEVGPAFYAAGSDGHDIQEGLQRETFPILMKLNAEQMQSGVFNKFVIARDCTEPDIRFCLLEARLHFSTTHRWLPAERNWTGVATWPYRAPLSTGQMRTVMEDVNEDCAAEASFFAYEGLKCEELQSKLLGSYVYTNLPKQKKSPEKVKKPAFLQAFPHVIEIQLDDKGKPITTSKRLVFTGQNLGLLKDSLSIDKVTPYFPGQTVKNVSLSGESLIIDVEISDNQGPLIFKFDFQGDKVTTSSTGAVVVMKTVPKKKAAIAKQVSIEMNDNQTKITLADEQTDLPDNLTKVLEEIYDSGEKAKVVPVNSDVKKEKTCKPCKSE</sequence>
<dbReference type="OrthoDB" id="7057261at2"/>
<comment type="caution">
    <text evidence="1">The sequence shown here is derived from an EMBL/GenBank/DDBJ whole genome shotgun (WGS) entry which is preliminary data.</text>
</comment>
<dbReference type="RefSeq" id="WP_008843642.1">
    <property type="nucleotide sequence ID" value="NZ_BAEN01000023.1"/>
</dbReference>
<protein>
    <submittedName>
        <fullName evidence="1">Uncharacterized protein</fullName>
    </submittedName>
</protein>
<proteinExistence type="predicted"/>
<name>K6YRB5_9ALTE</name>
<organism evidence="1 2">
    <name type="scientific">Aliiglaciecola lipolytica E3</name>
    <dbReference type="NCBI Taxonomy" id="1127673"/>
    <lineage>
        <taxon>Bacteria</taxon>
        <taxon>Pseudomonadati</taxon>
        <taxon>Pseudomonadota</taxon>
        <taxon>Gammaproteobacteria</taxon>
        <taxon>Alteromonadales</taxon>
        <taxon>Alteromonadaceae</taxon>
        <taxon>Aliiglaciecola</taxon>
    </lineage>
</organism>
<keyword evidence="2" id="KW-1185">Reference proteome</keyword>
<evidence type="ECO:0000313" key="1">
    <source>
        <dbReference type="EMBL" id="GAC13825.1"/>
    </source>
</evidence>
<dbReference type="EMBL" id="BAEN01000023">
    <property type="protein sequence ID" value="GAC13825.1"/>
    <property type="molecule type" value="Genomic_DNA"/>
</dbReference>
<reference evidence="1 2" key="1">
    <citation type="journal article" date="2017" name="Antonie Van Leeuwenhoek">
        <title>Rhizobium rhizosphaerae sp. nov., a novel species isolated from rice rhizosphere.</title>
        <authorList>
            <person name="Zhao J.J."/>
            <person name="Zhang J."/>
            <person name="Zhang R.J."/>
            <person name="Zhang C.W."/>
            <person name="Yin H.Q."/>
            <person name="Zhang X.X."/>
        </authorList>
    </citation>
    <scope>NUCLEOTIDE SEQUENCE [LARGE SCALE GENOMIC DNA]</scope>
    <source>
        <strain evidence="1 2">E3</strain>
    </source>
</reference>
<evidence type="ECO:0000313" key="2">
    <source>
        <dbReference type="Proteomes" id="UP000006334"/>
    </source>
</evidence>
<accession>K6YRB5</accession>
<gene>
    <name evidence="1" type="ORF">GLIP_1184</name>
</gene>